<proteinExistence type="predicted"/>
<evidence type="ECO:0000313" key="3">
    <source>
        <dbReference type="RefSeq" id="XP_046591018.1"/>
    </source>
</evidence>
<keyword evidence="2" id="KW-1185">Reference proteome</keyword>
<feature type="domain" description="Methyltransferase type 12" evidence="1">
    <location>
        <begin position="81"/>
        <end position="178"/>
    </location>
</feature>
<dbReference type="PANTHER" id="PTHR43861:SF1">
    <property type="entry name" value="TRANS-ACONITATE 2-METHYLTRANSFERASE"/>
    <property type="match status" value="1"/>
</dbReference>
<dbReference type="Pfam" id="PF08242">
    <property type="entry name" value="Methyltransf_12"/>
    <property type="match status" value="1"/>
</dbReference>
<dbReference type="PANTHER" id="PTHR43861">
    <property type="entry name" value="TRANS-ACONITATE 2-METHYLTRANSFERASE-RELATED"/>
    <property type="match status" value="1"/>
</dbReference>
<dbReference type="Gene3D" id="3.40.50.150">
    <property type="entry name" value="Vaccinia Virus protein VP39"/>
    <property type="match status" value="1"/>
</dbReference>
<dbReference type="SUPFAM" id="SSF53335">
    <property type="entry name" value="S-adenosyl-L-methionine-dependent methyltransferases"/>
    <property type="match status" value="1"/>
</dbReference>
<dbReference type="Proteomes" id="UP000829291">
    <property type="component" value="Chromosome 3"/>
</dbReference>
<gene>
    <name evidence="3" type="primary">LOC124293616</name>
</gene>
<evidence type="ECO:0000313" key="2">
    <source>
        <dbReference type="Proteomes" id="UP000829291"/>
    </source>
</evidence>
<name>A0ABM3FSM5_NEOLC</name>
<sequence length="320" mass="37175">MSYNNTPIPRKNTFLRITKMNDEGIFSVFINRRTLPVKAITIKTMFNPAEYSAHDELQRRESSDFIREYSNEIGQMSGRCLDIGCGPCDLVIDSLLPVLNPKATVVCSDISKPMLDYAKEKYGANDRLSFLQLDIESPTLAKDLVEQFDHVTSFYCLHWCQDMRQAFENIFELLRPGGSGFLTFVSSYPCMDAYKVLAAIPRYQCYMTDADRFIPVFQHAKRPRESLKMLLEKVGFEVCHCSSKEKVYIYETPDAFAKFMACVNPFIHRMPSDLQQEYRIDLDKEARKHTFIVNKDRNDDYSILSRRHTFVVYLKKPLVH</sequence>
<accession>A0ABM3FSM5</accession>
<evidence type="ECO:0000259" key="1">
    <source>
        <dbReference type="Pfam" id="PF08242"/>
    </source>
</evidence>
<organism evidence="2 3">
    <name type="scientific">Neodiprion lecontei</name>
    <name type="common">Redheaded pine sawfly</name>
    <dbReference type="NCBI Taxonomy" id="441921"/>
    <lineage>
        <taxon>Eukaryota</taxon>
        <taxon>Metazoa</taxon>
        <taxon>Ecdysozoa</taxon>
        <taxon>Arthropoda</taxon>
        <taxon>Hexapoda</taxon>
        <taxon>Insecta</taxon>
        <taxon>Pterygota</taxon>
        <taxon>Neoptera</taxon>
        <taxon>Endopterygota</taxon>
        <taxon>Hymenoptera</taxon>
        <taxon>Tenthredinoidea</taxon>
        <taxon>Diprionidae</taxon>
        <taxon>Diprioninae</taxon>
        <taxon>Neodiprion</taxon>
    </lineage>
</organism>
<dbReference type="RefSeq" id="XP_046591018.1">
    <property type="nucleotide sequence ID" value="XM_046735062.1"/>
</dbReference>
<dbReference type="InterPro" id="IPR013217">
    <property type="entry name" value="Methyltransf_12"/>
</dbReference>
<dbReference type="CDD" id="cd02440">
    <property type="entry name" value="AdoMet_MTases"/>
    <property type="match status" value="1"/>
</dbReference>
<dbReference type="InterPro" id="IPR029063">
    <property type="entry name" value="SAM-dependent_MTases_sf"/>
</dbReference>
<dbReference type="GeneID" id="124293616"/>
<protein>
    <submittedName>
        <fullName evidence="3">Juvenile hormone acid O-methyltransferase-like</fullName>
    </submittedName>
</protein>
<reference evidence="3" key="1">
    <citation type="submission" date="2025-08" db="UniProtKB">
        <authorList>
            <consortium name="RefSeq"/>
        </authorList>
    </citation>
    <scope>IDENTIFICATION</scope>
    <source>
        <tissue evidence="3">Thorax and Abdomen</tissue>
    </source>
</reference>